<proteinExistence type="predicted"/>
<sequence>MVTHDRPLSTMSPSSADQPSQQQQKQKQKPRKPKNKSKNKPDPQPAAPKVLLADKIGQSLYDRLIDSSSANTTHSTSSSLKSLASSRTSHDSSSSSSSSSNPNRNHTHNKPLPLSHPPNPHPHVPPPPVSTITSLAAHHGQISHMGLLDPSYHLFLNTTHTGLLCFKVLNKVAIIAGDPLCHPSSFSSLLSEFKVYRKRQHWGIAFLGASPELLHHARITNAHWTSLQFGQERVLNPLTSPILAETAGKRILVQNKQLLKGGWEVDVYVPGGHGDEALESELRGIYDEWRSERNTSGTTQAFITEYDPFSMPELMTYVYCKGPGTGPDSAVCGFAALRWIGAKGGYHLDPCIARPGAARGLSDLLVFSAMALLRKAGVGYLGFGYEPFEHLGEVVGLPGPVEKMTRMVYRYTFQRLPISGKKAYHDRFRPDEDLDRGLFLVFPAALPEVRQMVAMTHIANISIRRLVFRV</sequence>
<dbReference type="EMBL" id="MSFL01000005">
    <property type="protein sequence ID" value="PWY88340.1"/>
    <property type="molecule type" value="Genomic_DNA"/>
</dbReference>
<keyword evidence="5" id="KW-0472">Membrane</keyword>
<keyword evidence="9" id="KW-1185">Reference proteome</keyword>
<evidence type="ECO:0000256" key="3">
    <source>
        <dbReference type="ARBA" id="ARBA00022692"/>
    </source>
</evidence>
<dbReference type="PANTHER" id="PTHR34697">
    <property type="entry name" value="PHOSPHATIDYLGLYCEROL LYSYLTRANSFERASE"/>
    <property type="match status" value="1"/>
</dbReference>
<comment type="subcellular location">
    <subcellularLocation>
        <location evidence="1">Cell membrane</location>
        <topology evidence="1">Multi-pass membrane protein</topology>
    </subcellularLocation>
</comment>
<keyword evidence="2" id="KW-1003">Cell membrane</keyword>
<feature type="region of interest" description="Disordered" evidence="6">
    <location>
        <begin position="68"/>
        <end position="131"/>
    </location>
</feature>
<dbReference type="Pfam" id="PF09924">
    <property type="entry name" value="LPG_synthase_C"/>
    <property type="match status" value="1"/>
</dbReference>
<feature type="region of interest" description="Disordered" evidence="6">
    <location>
        <begin position="1"/>
        <end position="54"/>
    </location>
</feature>
<feature type="domain" description="Phosphatidylglycerol lysyltransferase C-terminal" evidence="7">
    <location>
        <begin position="140"/>
        <end position="432"/>
    </location>
</feature>
<dbReference type="Proteomes" id="UP000247233">
    <property type="component" value="Unassembled WGS sequence"/>
</dbReference>
<dbReference type="STRING" id="1448321.A0A317WVN7"/>
<dbReference type="GO" id="GO:0005886">
    <property type="term" value="C:plasma membrane"/>
    <property type="evidence" value="ECO:0007669"/>
    <property type="project" value="UniProtKB-SubCell"/>
</dbReference>
<keyword evidence="3" id="KW-0812">Transmembrane</keyword>
<feature type="compositionally biased region" description="Pro residues" evidence="6">
    <location>
        <begin position="114"/>
        <end position="129"/>
    </location>
</feature>
<dbReference type="OrthoDB" id="5421852at2759"/>
<protein>
    <recommendedName>
        <fullName evidence="7">Phosphatidylglycerol lysyltransferase C-terminal domain-containing protein</fullName>
    </recommendedName>
</protein>
<evidence type="ECO:0000256" key="4">
    <source>
        <dbReference type="ARBA" id="ARBA00022989"/>
    </source>
</evidence>
<feature type="compositionally biased region" description="Basic residues" evidence="6">
    <location>
        <begin position="26"/>
        <end position="38"/>
    </location>
</feature>
<evidence type="ECO:0000256" key="2">
    <source>
        <dbReference type="ARBA" id="ARBA00022475"/>
    </source>
</evidence>
<evidence type="ECO:0000259" key="7">
    <source>
        <dbReference type="Pfam" id="PF09924"/>
    </source>
</evidence>
<evidence type="ECO:0000313" key="8">
    <source>
        <dbReference type="EMBL" id="PWY88340.1"/>
    </source>
</evidence>
<dbReference type="GO" id="GO:0055091">
    <property type="term" value="P:phospholipid homeostasis"/>
    <property type="evidence" value="ECO:0007669"/>
    <property type="project" value="TreeGrafter"/>
</dbReference>
<name>A0A317WVN7_9EURO</name>
<dbReference type="InterPro" id="IPR051211">
    <property type="entry name" value="PG_lysyltransferase"/>
</dbReference>
<evidence type="ECO:0000256" key="6">
    <source>
        <dbReference type="SAM" id="MobiDB-lite"/>
    </source>
</evidence>
<dbReference type="AlphaFoldDB" id="A0A317WVN7"/>
<evidence type="ECO:0000256" key="5">
    <source>
        <dbReference type="ARBA" id="ARBA00023136"/>
    </source>
</evidence>
<dbReference type="VEuPathDB" id="FungiDB:BO70DRAFT_359778"/>
<evidence type="ECO:0000313" key="9">
    <source>
        <dbReference type="Proteomes" id="UP000247233"/>
    </source>
</evidence>
<dbReference type="PANTHER" id="PTHR34697:SF2">
    <property type="entry name" value="PHOSPHATIDYLGLYCEROL LYSYLTRANSFERASE"/>
    <property type="match status" value="1"/>
</dbReference>
<organism evidence="8 9">
    <name type="scientific">Aspergillus heteromorphus CBS 117.55</name>
    <dbReference type="NCBI Taxonomy" id="1448321"/>
    <lineage>
        <taxon>Eukaryota</taxon>
        <taxon>Fungi</taxon>
        <taxon>Dikarya</taxon>
        <taxon>Ascomycota</taxon>
        <taxon>Pezizomycotina</taxon>
        <taxon>Eurotiomycetes</taxon>
        <taxon>Eurotiomycetidae</taxon>
        <taxon>Eurotiales</taxon>
        <taxon>Aspergillaceae</taxon>
        <taxon>Aspergillus</taxon>
        <taxon>Aspergillus subgen. Circumdati</taxon>
    </lineage>
</organism>
<keyword evidence="4" id="KW-1133">Transmembrane helix</keyword>
<dbReference type="InterPro" id="IPR024320">
    <property type="entry name" value="LPG_synthase_C"/>
</dbReference>
<comment type="caution">
    <text evidence="8">The sequence shown here is derived from an EMBL/GenBank/DDBJ whole genome shotgun (WGS) entry which is preliminary data.</text>
</comment>
<feature type="compositionally biased region" description="Low complexity" evidence="6">
    <location>
        <begin position="68"/>
        <end position="100"/>
    </location>
</feature>
<evidence type="ECO:0000256" key="1">
    <source>
        <dbReference type="ARBA" id="ARBA00004651"/>
    </source>
</evidence>
<dbReference type="GO" id="GO:0016755">
    <property type="term" value="F:aminoacyltransferase activity"/>
    <property type="evidence" value="ECO:0007669"/>
    <property type="project" value="TreeGrafter"/>
</dbReference>
<dbReference type="RefSeq" id="XP_025401876.1">
    <property type="nucleotide sequence ID" value="XM_025542619.1"/>
</dbReference>
<reference evidence="8 9" key="1">
    <citation type="submission" date="2016-12" db="EMBL/GenBank/DDBJ databases">
        <title>The genomes of Aspergillus section Nigri reveals drivers in fungal speciation.</title>
        <authorList>
            <consortium name="DOE Joint Genome Institute"/>
            <person name="Vesth T.C."/>
            <person name="Nybo J."/>
            <person name="Theobald S."/>
            <person name="Brandl J."/>
            <person name="Frisvad J.C."/>
            <person name="Nielsen K.F."/>
            <person name="Lyhne E.K."/>
            <person name="Kogle M.E."/>
            <person name="Kuo A."/>
            <person name="Riley R."/>
            <person name="Clum A."/>
            <person name="Nolan M."/>
            <person name="Lipzen A."/>
            <person name="Salamov A."/>
            <person name="Henrissat B."/>
            <person name="Wiebenga A."/>
            <person name="De Vries R.P."/>
            <person name="Grigoriev I.V."/>
            <person name="Mortensen U.H."/>
            <person name="Andersen M.R."/>
            <person name="Baker S.E."/>
        </authorList>
    </citation>
    <scope>NUCLEOTIDE SEQUENCE [LARGE SCALE GENOMIC DNA]</scope>
    <source>
        <strain evidence="8 9">CBS 117.55</strain>
    </source>
</reference>
<dbReference type="GeneID" id="37064856"/>
<feature type="compositionally biased region" description="Low complexity" evidence="6">
    <location>
        <begin position="12"/>
        <end position="25"/>
    </location>
</feature>
<gene>
    <name evidence="8" type="ORF">BO70DRAFT_359778</name>
</gene>
<accession>A0A317WVN7</accession>